<dbReference type="Proteomes" id="UP000593571">
    <property type="component" value="Unassembled WGS sequence"/>
</dbReference>
<sequence>MRWRTYLIIKCQHPKYFMAQGLLDLRHSQVYTVKTMLQRPLNLIHRTPSMGKTVMPPSSTTWLSMTTELCLSVLRAARVMDQLTEKIHQTRLKVTRPSTPQCHSRACATRSGTRIACQSFRSCSS</sequence>
<gene>
    <name evidence="1" type="ORF">HJG63_012320</name>
</gene>
<dbReference type="InterPro" id="IPR027417">
    <property type="entry name" value="P-loop_NTPase"/>
</dbReference>
<proteinExistence type="predicted"/>
<keyword evidence="2" id="KW-1185">Reference proteome</keyword>
<reference evidence="1 2" key="1">
    <citation type="journal article" date="2020" name="Nature">
        <title>Six reference-quality genomes reveal evolution of bat adaptations.</title>
        <authorList>
            <person name="Jebb D."/>
            <person name="Huang Z."/>
            <person name="Pippel M."/>
            <person name="Hughes G.M."/>
            <person name="Lavrichenko K."/>
            <person name="Devanna P."/>
            <person name="Winkler S."/>
            <person name="Jermiin L.S."/>
            <person name="Skirmuntt E.C."/>
            <person name="Katzourakis A."/>
            <person name="Burkitt-Gray L."/>
            <person name="Ray D.A."/>
            <person name="Sullivan K.A.M."/>
            <person name="Roscito J.G."/>
            <person name="Kirilenko B.M."/>
            <person name="Davalos L.M."/>
            <person name="Corthals A.P."/>
            <person name="Power M.L."/>
            <person name="Jones G."/>
            <person name="Ransome R.D."/>
            <person name="Dechmann D.K.N."/>
            <person name="Locatelli A.G."/>
            <person name="Puechmaille S.J."/>
            <person name="Fedrigo O."/>
            <person name="Jarvis E.D."/>
            <person name="Hiller M."/>
            <person name="Vernes S.C."/>
            <person name="Myers E.W."/>
            <person name="Teeling E.C."/>
        </authorList>
    </citation>
    <scope>NUCLEOTIDE SEQUENCE [LARGE SCALE GENOMIC DNA]</scope>
    <source>
        <strain evidence="1">MRouAeg1</strain>
        <tissue evidence="1">Muscle</tissue>
    </source>
</reference>
<protein>
    <submittedName>
        <fullName evidence="1">Uncharacterized protein</fullName>
    </submittedName>
</protein>
<comment type="caution">
    <text evidence="1">The sequence shown here is derived from an EMBL/GenBank/DDBJ whole genome shotgun (WGS) entry which is preliminary data.</text>
</comment>
<dbReference type="EMBL" id="JACASE010000008">
    <property type="protein sequence ID" value="KAF6441170.1"/>
    <property type="molecule type" value="Genomic_DNA"/>
</dbReference>
<accession>A0A7J8F0L3</accession>
<evidence type="ECO:0000313" key="1">
    <source>
        <dbReference type="EMBL" id="KAF6441170.1"/>
    </source>
</evidence>
<name>A0A7J8F0L3_ROUAE</name>
<dbReference type="Gene3D" id="3.40.50.300">
    <property type="entry name" value="P-loop containing nucleotide triphosphate hydrolases"/>
    <property type="match status" value="1"/>
</dbReference>
<evidence type="ECO:0000313" key="2">
    <source>
        <dbReference type="Proteomes" id="UP000593571"/>
    </source>
</evidence>
<organism evidence="1 2">
    <name type="scientific">Rousettus aegyptiacus</name>
    <name type="common">Egyptian fruit bat</name>
    <name type="synonym">Pteropus aegyptiacus</name>
    <dbReference type="NCBI Taxonomy" id="9407"/>
    <lineage>
        <taxon>Eukaryota</taxon>
        <taxon>Metazoa</taxon>
        <taxon>Chordata</taxon>
        <taxon>Craniata</taxon>
        <taxon>Vertebrata</taxon>
        <taxon>Euteleostomi</taxon>
        <taxon>Mammalia</taxon>
        <taxon>Eutheria</taxon>
        <taxon>Laurasiatheria</taxon>
        <taxon>Chiroptera</taxon>
        <taxon>Yinpterochiroptera</taxon>
        <taxon>Pteropodoidea</taxon>
        <taxon>Pteropodidae</taxon>
        <taxon>Rousettinae</taxon>
        <taxon>Rousettus</taxon>
    </lineage>
</organism>
<dbReference type="AlphaFoldDB" id="A0A7J8F0L3"/>